<dbReference type="Proteomes" id="UP000799302">
    <property type="component" value="Unassembled WGS sequence"/>
</dbReference>
<name>A0A6A6UVD1_9PEZI</name>
<evidence type="ECO:0000313" key="2">
    <source>
        <dbReference type="Proteomes" id="UP000799302"/>
    </source>
</evidence>
<accession>A0A6A6UVD1</accession>
<dbReference type="EMBL" id="MU004230">
    <property type="protein sequence ID" value="KAF2675038.1"/>
    <property type="molecule type" value="Genomic_DNA"/>
</dbReference>
<evidence type="ECO:0000313" key="1">
    <source>
        <dbReference type="EMBL" id="KAF2675038.1"/>
    </source>
</evidence>
<gene>
    <name evidence="1" type="ORF">BT63DRAFT_450024</name>
</gene>
<proteinExistence type="predicted"/>
<keyword evidence="2" id="KW-1185">Reference proteome</keyword>
<protein>
    <submittedName>
        <fullName evidence="1">Uncharacterized protein</fullName>
    </submittedName>
</protein>
<organism evidence="1 2">
    <name type="scientific">Microthyrium microscopicum</name>
    <dbReference type="NCBI Taxonomy" id="703497"/>
    <lineage>
        <taxon>Eukaryota</taxon>
        <taxon>Fungi</taxon>
        <taxon>Dikarya</taxon>
        <taxon>Ascomycota</taxon>
        <taxon>Pezizomycotina</taxon>
        <taxon>Dothideomycetes</taxon>
        <taxon>Dothideomycetes incertae sedis</taxon>
        <taxon>Microthyriales</taxon>
        <taxon>Microthyriaceae</taxon>
        <taxon>Microthyrium</taxon>
    </lineage>
</organism>
<dbReference type="AlphaFoldDB" id="A0A6A6UVD1"/>
<sequence>MQARQVPGTIYNFYNFYNWNIRRHMESVNHVLLNYSRFSSPLDYQNHLGLISFRLVQVKYLFHLYLQRLEHIKMQRFKIATLFILSSASHRPGGAILRSKAKPAHIFTVGGPLNLASSSQHHWLLLPPPAPLPYFSPAASINLTSTVHTQSNLHSPSFSFNILSLSYCFSVSL</sequence>
<reference evidence="1" key="1">
    <citation type="journal article" date="2020" name="Stud. Mycol.">
        <title>101 Dothideomycetes genomes: a test case for predicting lifestyles and emergence of pathogens.</title>
        <authorList>
            <person name="Haridas S."/>
            <person name="Albert R."/>
            <person name="Binder M."/>
            <person name="Bloem J."/>
            <person name="Labutti K."/>
            <person name="Salamov A."/>
            <person name="Andreopoulos B."/>
            <person name="Baker S."/>
            <person name="Barry K."/>
            <person name="Bills G."/>
            <person name="Bluhm B."/>
            <person name="Cannon C."/>
            <person name="Castanera R."/>
            <person name="Culley D."/>
            <person name="Daum C."/>
            <person name="Ezra D."/>
            <person name="Gonzalez J."/>
            <person name="Henrissat B."/>
            <person name="Kuo A."/>
            <person name="Liang C."/>
            <person name="Lipzen A."/>
            <person name="Lutzoni F."/>
            <person name="Magnuson J."/>
            <person name="Mondo S."/>
            <person name="Nolan M."/>
            <person name="Ohm R."/>
            <person name="Pangilinan J."/>
            <person name="Park H.-J."/>
            <person name="Ramirez L."/>
            <person name="Alfaro M."/>
            <person name="Sun H."/>
            <person name="Tritt A."/>
            <person name="Yoshinaga Y."/>
            <person name="Zwiers L.-H."/>
            <person name="Turgeon B."/>
            <person name="Goodwin S."/>
            <person name="Spatafora J."/>
            <person name="Crous P."/>
            <person name="Grigoriev I."/>
        </authorList>
    </citation>
    <scope>NUCLEOTIDE SEQUENCE</scope>
    <source>
        <strain evidence="1">CBS 115976</strain>
    </source>
</reference>